<evidence type="ECO:0000256" key="4">
    <source>
        <dbReference type="ARBA" id="ARBA00022737"/>
    </source>
</evidence>
<keyword evidence="8" id="KW-1185">Reference proteome</keyword>
<evidence type="ECO:0000256" key="5">
    <source>
        <dbReference type="ARBA" id="ARBA00023242"/>
    </source>
</evidence>
<dbReference type="EMBL" id="GL832963">
    <property type="protein sequence ID" value="EGD83563.1"/>
    <property type="molecule type" value="Genomic_DNA"/>
</dbReference>
<dbReference type="eggNOG" id="KOG1446">
    <property type="taxonomic scope" value="Eukaryota"/>
</dbReference>
<dbReference type="SMART" id="SM00320">
    <property type="entry name" value="WD40"/>
    <property type="match status" value="5"/>
</dbReference>
<proteinExistence type="inferred from homology"/>
<dbReference type="InterPro" id="IPR037867">
    <property type="entry name" value="Swd2/WDR82"/>
</dbReference>
<evidence type="ECO:0000256" key="6">
    <source>
        <dbReference type="PROSITE-ProRule" id="PRU00221"/>
    </source>
</evidence>
<accession>F2U6T1</accession>
<dbReference type="GO" id="GO:0003682">
    <property type="term" value="F:chromatin binding"/>
    <property type="evidence" value="ECO:0007669"/>
    <property type="project" value="TreeGrafter"/>
</dbReference>
<dbReference type="STRING" id="946362.F2U6T1"/>
<feature type="repeat" description="WD" evidence="6">
    <location>
        <begin position="106"/>
        <end position="141"/>
    </location>
</feature>
<feature type="repeat" description="WD" evidence="6">
    <location>
        <begin position="20"/>
        <end position="61"/>
    </location>
</feature>
<keyword evidence="3 6" id="KW-0853">WD repeat</keyword>
<evidence type="ECO:0000313" key="8">
    <source>
        <dbReference type="Proteomes" id="UP000007799"/>
    </source>
</evidence>
<keyword evidence="5" id="KW-0539">Nucleus</keyword>
<dbReference type="InterPro" id="IPR036322">
    <property type="entry name" value="WD40_repeat_dom_sf"/>
</dbReference>
<dbReference type="InterPro" id="IPR001680">
    <property type="entry name" value="WD40_rpt"/>
</dbReference>
<dbReference type="OMA" id="KICVLNG"/>
<evidence type="ECO:0000313" key="7">
    <source>
        <dbReference type="EMBL" id="EGD83563.1"/>
    </source>
</evidence>
<comment type="similarity">
    <text evidence="2">Belongs to the WD repeat SWD2 family.</text>
</comment>
<dbReference type="AlphaFoldDB" id="F2U6T1"/>
<dbReference type="PANTHER" id="PTHR19861">
    <property type="entry name" value="WD40 REPEAT PROTEIN SWD2"/>
    <property type="match status" value="1"/>
</dbReference>
<evidence type="ECO:0000256" key="2">
    <source>
        <dbReference type="ARBA" id="ARBA00005616"/>
    </source>
</evidence>
<evidence type="ECO:0000256" key="3">
    <source>
        <dbReference type="ARBA" id="ARBA00022574"/>
    </source>
</evidence>
<keyword evidence="4" id="KW-0677">Repeat</keyword>
<dbReference type="RefSeq" id="XP_004995067.1">
    <property type="nucleotide sequence ID" value="XM_004995010.1"/>
</dbReference>
<dbReference type="PROSITE" id="PS50294">
    <property type="entry name" value="WD_REPEATS_REGION"/>
    <property type="match status" value="1"/>
</dbReference>
<dbReference type="InParanoid" id="F2U6T1"/>
<dbReference type="PANTHER" id="PTHR19861:SF0">
    <property type="entry name" value="WD REPEAT-CONTAINING PROTEIN 82"/>
    <property type="match status" value="1"/>
</dbReference>
<name>F2U6T1_SALR5</name>
<dbReference type="InterPro" id="IPR015943">
    <property type="entry name" value="WD40/YVTN_repeat-like_dom_sf"/>
</dbReference>
<dbReference type="SUPFAM" id="SSF50978">
    <property type="entry name" value="WD40 repeat-like"/>
    <property type="match status" value="1"/>
</dbReference>
<dbReference type="Proteomes" id="UP000007799">
    <property type="component" value="Unassembled WGS sequence"/>
</dbReference>
<dbReference type="GO" id="GO:0048188">
    <property type="term" value="C:Set1C/COMPASS complex"/>
    <property type="evidence" value="ECO:0007669"/>
    <property type="project" value="TreeGrafter"/>
</dbReference>
<sequence length="315" mass="34936">MDAAAYTPEVVKSLQIAKVFDDSTKVINAIDFSDNGEQLVTSGNDNEIHVYNVLEAQRTKKVPSQKYGCSHVRFTHSSMCILHASTQKNNDVRYLSLHDSKYLRYFKGHTDRVTNIDMNPTTDAFLTTSDDCTMRLWDLRSDHCQGCLKTDKPSVACFDSTGLVMAVGVNGSSINLYDARKYEKGPFAKFEVKNSQNAGSWTKLQASPDSQHFALTTGYGLSFMIDAFSGEEEAALGDRELATAVDLSADFTPCGRFFATAGKGGVIDIWNIAEKKKEAHLTRHHDDVSCVRFNPKYMMMASTCSNLCLWLPSPS</sequence>
<organism evidence="8">
    <name type="scientific">Salpingoeca rosetta (strain ATCC 50818 / BSB-021)</name>
    <dbReference type="NCBI Taxonomy" id="946362"/>
    <lineage>
        <taxon>Eukaryota</taxon>
        <taxon>Choanoflagellata</taxon>
        <taxon>Craspedida</taxon>
        <taxon>Salpingoecidae</taxon>
        <taxon>Salpingoeca</taxon>
    </lineage>
</organism>
<dbReference type="GeneID" id="16075646"/>
<gene>
    <name evidence="7" type="ORF">PTSG_04168</name>
</gene>
<comment type="subcellular location">
    <subcellularLocation>
        <location evidence="1">Nucleus</location>
    </subcellularLocation>
</comment>
<dbReference type="PROSITE" id="PS50082">
    <property type="entry name" value="WD_REPEATS_2"/>
    <property type="match status" value="2"/>
</dbReference>
<dbReference type="Gene3D" id="2.130.10.10">
    <property type="entry name" value="YVTN repeat-like/Quinoprotein amine dehydrogenase"/>
    <property type="match status" value="2"/>
</dbReference>
<reference evidence="7" key="1">
    <citation type="submission" date="2009-08" db="EMBL/GenBank/DDBJ databases">
        <title>Annotation of Salpingoeca rosetta.</title>
        <authorList>
            <consortium name="The Broad Institute Genome Sequencing Platform"/>
            <person name="Russ C."/>
            <person name="Cuomo C."/>
            <person name="Burger G."/>
            <person name="Gray M.W."/>
            <person name="Holland P.W.H."/>
            <person name="King N."/>
            <person name="Lang F.B.F."/>
            <person name="Roger A.J."/>
            <person name="Ruiz-Trillo I."/>
            <person name="Young S.K."/>
            <person name="Zeng Q."/>
            <person name="Gargeya S."/>
            <person name="Alvarado L."/>
            <person name="Berlin A."/>
            <person name="Chapman S.B."/>
            <person name="Chen Z."/>
            <person name="Freedman E."/>
            <person name="Gellesch M."/>
            <person name="Goldberg J."/>
            <person name="Griggs A."/>
            <person name="Gujja S."/>
            <person name="Heilman E."/>
            <person name="Heiman D."/>
            <person name="Howarth C."/>
            <person name="Mehta T."/>
            <person name="Neiman D."/>
            <person name="Pearson M."/>
            <person name="Roberts A."/>
            <person name="Saif S."/>
            <person name="Shea T."/>
            <person name="Shenoy N."/>
            <person name="Sisk P."/>
            <person name="Stolte C."/>
            <person name="Sykes S."/>
            <person name="White J."/>
            <person name="Yandava C."/>
            <person name="Haas B."/>
            <person name="Nusbaum C."/>
            <person name="Birren B."/>
        </authorList>
    </citation>
    <scope>NUCLEOTIDE SEQUENCE [LARGE SCALE GENOMIC DNA]</scope>
    <source>
        <strain evidence="7">ATCC 50818</strain>
    </source>
</reference>
<dbReference type="KEGG" id="sre:PTSG_04168"/>
<dbReference type="FunCoup" id="F2U6T1">
    <property type="interactions" value="1833"/>
</dbReference>
<evidence type="ECO:0000256" key="1">
    <source>
        <dbReference type="ARBA" id="ARBA00004123"/>
    </source>
</evidence>
<protein>
    <submittedName>
        <fullName evidence="7">Uncharacterized protein</fullName>
    </submittedName>
</protein>
<dbReference type="GO" id="GO:0016070">
    <property type="term" value="P:RNA metabolic process"/>
    <property type="evidence" value="ECO:0007669"/>
    <property type="project" value="UniProtKB-ARBA"/>
</dbReference>
<dbReference type="OrthoDB" id="27537at2759"/>
<dbReference type="Pfam" id="PF00400">
    <property type="entry name" value="WD40"/>
    <property type="match status" value="3"/>
</dbReference>